<dbReference type="InterPro" id="IPR006312">
    <property type="entry name" value="TatA/E"/>
</dbReference>
<dbReference type="InterPro" id="IPR003369">
    <property type="entry name" value="TatA/B/E"/>
</dbReference>
<proteinExistence type="inferred from homology"/>
<dbReference type="HAMAP" id="MF_00236">
    <property type="entry name" value="TatA_E"/>
    <property type="match status" value="1"/>
</dbReference>
<evidence type="ECO:0000256" key="7">
    <source>
        <dbReference type="ARBA" id="ARBA00023010"/>
    </source>
</evidence>
<feature type="compositionally biased region" description="Basic and acidic residues" evidence="10">
    <location>
        <begin position="42"/>
        <end position="56"/>
    </location>
</feature>
<evidence type="ECO:0000256" key="8">
    <source>
        <dbReference type="ARBA" id="ARBA00023136"/>
    </source>
</evidence>
<dbReference type="NCBIfam" id="TIGR01411">
    <property type="entry name" value="tatAE"/>
    <property type="match status" value="1"/>
</dbReference>
<dbReference type="GO" id="GO:0033281">
    <property type="term" value="C:TAT protein transport complex"/>
    <property type="evidence" value="ECO:0007669"/>
    <property type="project" value="UniProtKB-UniRule"/>
</dbReference>
<comment type="subcellular location">
    <subcellularLocation>
        <location evidence="1 9">Cell membrane</location>
        <topology evidence="1 9">Single-pass membrane protein</topology>
    </subcellularLocation>
</comment>
<dbReference type="KEGG" id="kim:G3T16_05280"/>
<keyword evidence="12" id="KW-1185">Reference proteome</keyword>
<dbReference type="PANTHER" id="PTHR42982:SF1">
    <property type="entry name" value="SEC-INDEPENDENT PROTEIN TRANSLOCASE PROTEIN TATA"/>
    <property type="match status" value="1"/>
</dbReference>
<dbReference type="GO" id="GO:0008320">
    <property type="term" value="F:protein transmembrane transporter activity"/>
    <property type="evidence" value="ECO:0007669"/>
    <property type="project" value="UniProtKB-UniRule"/>
</dbReference>
<feature type="compositionally biased region" description="Polar residues" evidence="10">
    <location>
        <begin position="59"/>
        <end position="68"/>
    </location>
</feature>
<evidence type="ECO:0000313" key="12">
    <source>
        <dbReference type="Proteomes" id="UP000477680"/>
    </source>
</evidence>
<protein>
    <recommendedName>
        <fullName evidence="9">Sec-independent protein translocase protein TatA</fullName>
    </recommendedName>
</protein>
<keyword evidence="4 9" id="KW-0812">Transmembrane</keyword>
<evidence type="ECO:0000256" key="2">
    <source>
        <dbReference type="ARBA" id="ARBA00022448"/>
    </source>
</evidence>
<reference evidence="11 12" key="1">
    <citation type="submission" date="2020-02" db="EMBL/GenBank/DDBJ databases">
        <title>Genome sequencing for Kineobactrum sp. M2.</title>
        <authorList>
            <person name="Park S.-J."/>
        </authorList>
    </citation>
    <scope>NUCLEOTIDE SEQUENCE [LARGE SCALE GENOMIC DNA]</scope>
    <source>
        <strain evidence="11 12">M2</strain>
    </source>
</reference>
<dbReference type="EMBL" id="CP048711">
    <property type="protein sequence ID" value="QIB64890.1"/>
    <property type="molecule type" value="Genomic_DNA"/>
</dbReference>
<name>A0A6C0TYI7_9GAMM</name>
<dbReference type="GO" id="GO:0043953">
    <property type="term" value="P:protein transport by the Tat complex"/>
    <property type="evidence" value="ECO:0007669"/>
    <property type="project" value="UniProtKB-UniRule"/>
</dbReference>
<evidence type="ECO:0000256" key="3">
    <source>
        <dbReference type="ARBA" id="ARBA00022475"/>
    </source>
</evidence>
<dbReference type="Proteomes" id="UP000477680">
    <property type="component" value="Chromosome"/>
</dbReference>
<evidence type="ECO:0000256" key="1">
    <source>
        <dbReference type="ARBA" id="ARBA00004162"/>
    </source>
</evidence>
<dbReference type="Gene3D" id="1.20.5.3310">
    <property type="match status" value="1"/>
</dbReference>
<comment type="function">
    <text evidence="9">Part of the twin-arginine translocation (Tat) system that transports large folded proteins containing a characteristic twin-arginine motif in their signal peptide across membranes. TatA could form the protein-conducting channel of the Tat system.</text>
</comment>
<evidence type="ECO:0000256" key="9">
    <source>
        <dbReference type="HAMAP-Rule" id="MF_00236"/>
    </source>
</evidence>
<dbReference type="RefSeq" id="WP_163494139.1">
    <property type="nucleotide sequence ID" value="NZ_CP048711.1"/>
</dbReference>
<keyword evidence="8 9" id="KW-0472">Membrane</keyword>
<feature type="region of interest" description="Disordered" evidence="10">
    <location>
        <begin position="42"/>
        <end position="75"/>
    </location>
</feature>
<dbReference type="Pfam" id="PF02416">
    <property type="entry name" value="TatA_B_E"/>
    <property type="match status" value="1"/>
</dbReference>
<organism evidence="11 12">
    <name type="scientific">Kineobactrum salinum</name>
    <dbReference type="NCBI Taxonomy" id="2708301"/>
    <lineage>
        <taxon>Bacteria</taxon>
        <taxon>Pseudomonadati</taxon>
        <taxon>Pseudomonadota</taxon>
        <taxon>Gammaproteobacteria</taxon>
        <taxon>Cellvibrionales</taxon>
        <taxon>Halieaceae</taxon>
        <taxon>Kineobactrum</taxon>
    </lineage>
</organism>
<evidence type="ECO:0000256" key="10">
    <source>
        <dbReference type="SAM" id="MobiDB-lite"/>
    </source>
</evidence>
<evidence type="ECO:0000256" key="6">
    <source>
        <dbReference type="ARBA" id="ARBA00022989"/>
    </source>
</evidence>
<accession>A0A6C0TYI7</accession>
<evidence type="ECO:0000256" key="5">
    <source>
        <dbReference type="ARBA" id="ARBA00022927"/>
    </source>
</evidence>
<comment type="subunit">
    <text evidence="9">The Tat system comprises two distinct complexes: a TatABC complex, containing multiple copies of TatA, TatB and TatC subunits, and a separate TatA complex, containing only TatA subunits. Substrates initially bind to the TatABC complex, which probably triggers association of the separate TatA complex to form the active translocon.</text>
</comment>
<keyword evidence="6 9" id="KW-1133">Transmembrane helix</keyword>
<gene>
    <name evidence="9 11" type="primary">tatA</name>
    <name evidence="11" type="ORF">G3T16_05280</name>
</gene>
<evidence type="ECO:0000313" key="11">
    <source>
        <dbReference type="EMBL" id="QIB64890.1"/>
    </source>
</evidence>
<comment type="similarity">
    <text evidence="9">Belongs to the TatA/E family.</text>
</comment>
<keyword evidence="3 9" id="KW-1003">Cell membrane</keyword>
<dbReference type="PANTHER" id="PTHR42982">
    <property type="entry name" value="SEC-INDEPENDENT PROTEIN TRANSLOCASE PROTEIN TATA"/>
    <property type="match status" value="1"/>
</dbReference>
<dbReference type="AlphaFoldDB" id="A0A6C0TYI7"/>
<keyword evidence="2 9" id="KW-0813">Transport</keyword>
<keyword evidence="5 9" id="KW-0653">Protein transport</keyword>
<evidence type="ECO:0000256" key="4">
    <source>
        <dbReference type="ARBA" id="ARBA00022692"/>
    </source>
</evidence>
<sequence>MGLSFWQIALVVVLFLLLFGRGKIPQLMTDLAQGIKSFKKGVEADEPEQARSDDRLTGTIDTRPQPANTRPVEEN</sequence>
<keyword evidence="7 9" id="KW-0811">Translocation</keyword>